<evidence type="ECO:0000313" key="4">
    <source>
        <dbReference type="Proteomes" id="UP000245383"/>
    </source>
</evidence>
<comment type="caution">
    <text evidence="3">The sequence shown here is derived from an EMBL/GenBank/DDBJ whole genome shotgun (WGS) entry which is preliminary data.</text>
</comment>
<name>A0A2T9YJV1_9FUNG</name>
<reference evidence="3 4" key="1">
    <citation type="journal article" date="2018" name="MBio">
        <title>Comparative Genomics Reveals the Core Gene Toolbox for the Fungus-Insect Symbiosis.</title>
        <authorList>
            <person name="Wang Y."/>
            <person name="Stata M."/>
            <person name="Wang W."/>
            <person name="Stajich J.E."/>
            <person name="White M.M."/>
            <person name="Moncalvo J.M."/>
        </authorList>
    </citation>
    <scope>NUCLEOTIDE SEQUENCE [LARGE SCALE GENOMIC DNA]</scope>
    <source>
        <strain evidence="3 4">SWE-8-4</strain>
    </source>
</reference>
<protein>
    <recommendedName>
        <fullName evidence="5">Carbohydrate-binding module family 19 domain-containing protein</fullName>
    </recommendedName>
</protein>
<feature type="signal peptide" evidence="2">
    <location>
        <begin position="1"/>
        <end position="23"/>
    </location>
</feature>
<organism evidence="3 4">
    <name type="scientific">Smittium simulii</name>
    <dbReference type="NCBI Taxonomy" id="133385"/>
    <lineage>
        <taxon>Eukaryota</taxon>
        <taxon>Fungi</taxon>
        <taxon>Fungi incertae sedis</taxon>
        <taxon>Zoopagomycota</taxon>
        <taxon>Kickxellomycotina</taxon>
        <taxon>Harpellomycetes</taxon>
        <taxon>Harpellales</taxon>
        <taxon>Legeriomycetaceae</taxon>
        <taxon>Smittium</taxon>
    </lineage>
</organism>
<dbReference type="Proteomes" id="UP000245383">
    <property type="component" value="Unassembled WGS sequence"/>
</dbReference>
<feature type="region of interest" description="Disordered" evidence="1">
    <location>
        <begin position="31"/>
        <end position="57"/>
    </location>
</feature>
<accession>A0A2T9YJV1</accession>
<dbReference type="EMBL" id="MBFR01000155">
    <property type="protein sequence ID" value="PVU92622.1"/>
    <property type="molecule type" value="Genomic_DNA"/>
</dbReference>
<evidence type="ECO:0000256" key="2">
    <source>
        <dbReference type="SAM" id="SignalP"/>
    </source>
</evidence>
<evidence type="ECO:0000256" key="1">
    <source>
        <dbReference type="SAM" id="MobiDB-lite"/>
    </source>
</evidence>
<dbReference type="AlphaFoldDB" id="A0A2T9YJV1"/>
<feature type="chain" id="PRO_5015544137" description="Carbohydrate-binding module family 19 domain-containing protein" evidence="2">
    <location>
        <begin position="24"/>
        <end position="103"/>
    </location>
</feature>
<keyword evidence="2" id="KW-0732">Signal</keyword>
<evidence type="ECO:0008006" key="5">
    <source>
        <dbReference type="Google" id="ProtNLM"/>
    </source>
</evidence>
<gene>
    <name evidence="3" type="ORF">BB561_003723</name>
</gene>
<sequence length="103" mass="11546">MFSIKSLLSFFVLLQALLYCTAALNKSKLDLDKRDPAASPNKPGHTHKPRCKNGEKQCNKQQNGYTECVKGNKKFVKCKRNHFCVMRNGPNAMCVAKTGGRKN</sequence>
<keyword evidence="4" id="KW-1185">Reference proteome</keyword>
<proteinExistence type="predicted"/>
<evidence type="ECO:0000313" key="3">
    <source>
        <dbReference type="EMBL" id="PVU92622.1"/>
    </source>
</evidence>